<dbReference type="Gene3D" id="3.30.2410.10">
    <property type="entry name" value="Hect, E3 ligase catalytic domain"/>
    <property type="match status" value="1"/>
</dbReference>
<reference evidence="6" key="2">
    <citation type="submission" date="2012-11" db="EMBL/GenBank/DDBJ databases">
        <authorList>
            <person name="Kuo A."/>
            <person name="Curtis B.A."/>
            <person name="Tanifuji G."/>
            <person name="Burki F."/>
            <person name="Gruber A."/>
            <person name="Irimia M."/>
            <person name="Maruyama S."/>
            <person name="Arias M.C."/>
            <person name="Ball S.G."/>
            <person name="Gile G.H."/>
            <person name="Hirakawa Y."/>
            <person name="Hopkins J.F."/>
            <person name="Rensing S.A."/>
            <person name="Schmutz J."/>
            <person name="Symeonidi A."/>
            <person name="Elias M."/>
            <person name="Eveleigh R.J."/>
            <person name="Herman E.K."/>
            <person name="Klute M.J."/>
            <person name="Nakayama T."/>
            <person name="Obornik M."/>
            <person name="Reyes-Prieto A."/>
            <person name="Armbrust E.V."/>
            <person name="Aves S.J."/>
            <person name="Beiko R.G."/>
            <person name="Coutinho P."/>
            <person name="Dacks J.B."/>
            <person name="Durnford D.G."/>
            <person name="Fast N.M."/>
            <person name="Green B.R."/>
            <person name="Grisdale C."/>
            <person name="Hempe F."/>
            <person name="Henrissat B."/>
            <person name="Hoppner M.P."/>
            <person name="Ishida K.-I."/>
            <person name="Kim E."/>
            <person name="Koreny L."/>
            <person name="Kroth P.G."/>
            <person name="Liu Y."/>
            <person name="Malik S.-B."/>
            <person name="Maier U.G."/>
            <person name="McRose D."/>
            <person name="Mock T."/>
            <person name="Neilson J.A."/>
            <person name="Onodera N.T."/>
            <person name="Poole A.M."/>
            <person name="Pritham E.J."/>
            <person name="Richards T.A."/>
            <person name="Rocap G."/>
            <person name="Roy S.W."/>
            <person name="Sarai C."/>
            <person name="Schaack S."/>
            <person name="Shirato S."/>
            <person name="Slamovits C.H."/>
            <person name="Spencer D.F."/>
            <person name="Suzuki S."/>
            <person name="Worden A.Z."/>
            <person name="Zauner S."/>
            <person name="Barry K."/>
            <person name="Bell C."/>
            <person name="Bharti A.K."/>
            <person name="Crow J.A."/>
            <person name="Grimwood J."/>
            <person name="Kramer R."/>
            <person name="Lindquist E."/>
            <person name="Lucas S."/>
            <person name="Salamov A."/>
            <person name="McFadden G.I."/>
            <person name="Lane C.E."/>
            <person name="Keeling P.J."/>
            <person name="Gray M.W."/>
            <person name="Grigoriev I.V."/>
            <person name="Archibald J.M."/>
        </authorList>
    </citation>
    <scope>NUCLEOTIDE SEQUENCE</scope>
    <source>
        <strain evidence="6">CCMP2712</strain>
    </source>
</reference>
<dbReference type="HOGENOM" id="CLU_002173_11_1_1"/>
<dbReference type="EnsemblProtists" id="EKX39710">
    <property type="protein sequence ID" value="EKX39710"/>
    <property type="gene ID" value="GUITHDRAFT_76204"/>
</dbReference>
<evidence type="ECO:0000256" key="1">
    <source>
        <dbReference type="ARBA" id="ARBA00022786"/>
    </source>
</evidence>
<dbReference type="PANTHER" id="PTHR46654:SF1">
    <property type="entry name" value="E3 UBIQUITIN-PROTEIN LIGASE HECTD3"/>
    <property type="match status" value="1"/>
</dbReference>
<accession>L1IV53</accession>
<dbReference type="Gene3D" id="3.30.2160.10">
    <property type="entry name" value="Hect, E3 ligase catalytic domain"/>
    <property type="match status" value="1"/>
</dbReference>
<dbReference type="GO" id="GO:0004842">
    <property type="term" value="F:ubiquitin-protein transferase activity"/>
    <property type="evidence" value="ECO:0007669"/>
    <property type="project" value="InterPro"/>
</dbReference>
<dbReference type="InterPro" id="IPR042469">
    <property type="entry name" value="HECTD3"/>
</dbReference>
<proteinExistence type="predicted"/>
<name>L1IV53_GUITC</name>
<dbReference type="PANTHER" id="PTHR46654">
    <property type="entry name" value="E3 UBIQUITIN-PROTEIN LIGASE HECTD3"/>
    <property type="match status" value="1"/>
</dbReference>
<evidence type="ECO:0000313" key="5">
    <source>
        <dbReference type="EnsemblProtists" id="EKX39710"/>
    </source>
</evidence>
<evidence type="ECO:0000256" key="2">
    <source>
        <dbReference type="PROSITE-ProRule" id="PRU00104"/>
    </source>
</evidence>
<dbReference type="STRING" id="905079.L1IV53"/>
<dbReference type="GeneID" id="17296481"/>
<feature type="non-terminal residue" evidence="4">
    <location>
        <position position="1"/>
    </location>
</feature>
<dbReference type="PaxDb" id="55529-EKX39710"/>
<organism evidence="4">
    <name type="scientific">Guillardia theta (strain CCMP2712)</name>
    <name type="common">Cryptophyte</name>
    <dbReference type="NCBI Taxonomy" id="905079"/>
    <lineage>
        <taxon>Eukaryota</taxon>
        <taxon>Cryptophyceae</taxon>
        <taxon>Pyrenomonadales</taxon>
        <taxon>Geminigeraceae</taxon>
        <taxon>Guillardia</taxon>
    </lineage>
</organism>
<dbReference type="RefSeq" id="XP_005826690.1">
    <property type="nucleotide sequence ID" value="XM_005826633.1"/>
</dbReference>
<sequence length="398" mass="45189">MRLVIHQTKDPHLVPSISLNRGICTADKRKRELTVFWQVFNAVESKKATLRSVEKRGSGNQAWITTFEGEGGSDHGGLFRESVREICAELQSINGSLKLFVPCPNQRMCIGENQDKWIPNIFATSALHLSMFRFVGSLMGMAIRTNSLLELDLASLVWKRLVGELANLSDIFRMDEAFRAHYQLGRDVDEQDLSSCASERDWIAKGITWTYRSSMGRHLVLIPGGGDTDVQWQDKDKYLAEVVRHRLSEFELQVNAVKEGLHSVVPPVVFSLFTWRELEAKVCGTSEINVEALRKITDHNLPEKERNPVAVMFWKVVEKMTNSDRADLLAFAWGRRRLPPNNSNLRLKIELLSGRGDESLPEAHTCFFAIDLPKYSSEEVMHSKLLYAIRNCSAIDND</sequence>
<dbReference type="PROSITE" id="PS50237">
    <property type="entry name" value="HECT"/>
    <property type="match status" value="1"/>
</dbReference>
<keyword evidence="6" id="KW-1185">Reference proteome</keyword>
<feature type="active site" description="Glycyl thioester intermediate" evidence="2">
    <location>
        <position position="366"/>
    </location>
</feature>
<gene>
    <name evidence="4" type="ORF">GUITHDRAFT_76204</name>
</gene>
<dbReference type="SMART" id="SM00119">
    <property type="entry name" value="HECTc"/>
    <property type="match status" value="1"/>
</dbReference>
<evidence type="ECO:0000313" key="4">
    <source>
        <dbReference type="EMBL" id="EKX39710.1"/>
    </source>
</evidence>
<dbReference type="OrthoDB" id="8068875at2759"/>
<dbReference type="InterPro" id="IPR000569">
    <property type="entry name" value="HECT_dom"/>
</dbReference>
<dbReference type="Gene3D" id="3.90.1750.10">
    <property type="entry name" value="Hect, E3 ligase catalytic domains"/>
    <property type="match status" value="1"/>
</dbReference>
<dbReference type="Proteomes" id="UP000011087">
    <property type="component" value="Unassembled WGS sequence"/>
</dbReference>
<keyword evidence="1 2" id="KW-0833">Ubl conjugation pathway</keyword>
<dbReference type="AlphaFoldDB" id="L1IV53"/>
<dbReference type="EMBL" id="JH993037">
    <property type="protein sequence ID" value="EKX39710.1"/>
    <property type="molecule type" value="Genomic_DNA"/>
</dbReference>
<dbReference type="KEGG" id="gtt:GUITHDRAFT_76204"/>
<dbReference type="OMA" id="QMSASYS"/>
<evidence type="ECO:0000259" key="3">
    <source>
        <dbReference type="PROSITE" id="PS50237"/>
    </source>
</evidence>
<feature type="domain" description="HECT" evidence="3">
    <location>
        <begin position="67"/>
        <end position="398"/>
    </location>
</feature>
<protein>
    <recommendedName>
        <fullName evidence="3">HECT domain-containing protein</fullName>
    </recommendedName>
</protein>
<dbReference type="SUPFAM" id="SSF56204">
    <property type="entry name" value="Hect, E3 ligase catalytic domain"/>
    <property type="match status" value="1"/>
</dbReference>
<dbReference type="InterPro" id="IPR035983">
    <property type="entry name" value="Hect_E3_ubiquitin_ligase"/>
</dbReference>
<evidence type="ECO:0000313" key="6">
    <source>
        <dbReference type="Proteomes" id="UP000011087"/>
    </source>
</evidence>
<reference evidence="4 6" key="1">
    <citation type="journal article" date="2012" name="Nature">
        <title>Algal genomes reveal evolutionary mosaicism and the fate of nucleomorphs.</title>
        <authorList>
            <consortium name="DOE Joint Genome Institute"/>
            <person name="Curtis B.A."/>
            <person name="Tanifuji G."/>
            <person name="Burki F."/>
            <person name="Gruber A."/>
            <person name="Irimia M."/>
            <person name="Maruyama S."/>
            <person name="Arias M.C."/>
            <person name="Ball S.G."/>
            <person name="Gile G.H."/>
            <person name="Hirakawa Y."/>
            <person name="Hopkins J.F."/>
            <person name="Kuo A."/>
            <person name="Rensing S.A."/>
            <person name="Schmutz J."/>
            <person name="Symeonidi A."/>
            <person name="Elias M."/>
            <person name="Eveleigh R.J."/>
            <person name="Herman E.K."/>
            <person name="Klute M.J."/>
            <person name="Nakayama T."/>
            <person name="Obornik M."/>
            <person name="Reyes-Prieto A."/>
            <person name="Armbrust E.V."/>
            <person name="Aves S.J."/>
            <person name="Beiko R.G."/>
            <person name="Coutinho P."/>
            <person name="Dacks J.B."/>
            <person name="Durnford D.G."/>
            <person name="Fast N.M."/>
            <person name="Green B.R."/>
            <person name="Grisdale C.J."/>
            <person name="Hempel F."/>
            <person name="Henrissat B."/>
            <person name="Hoppner M.P."/>
            <person name="Ishida K."/>
            <person name="Kim E."/>
            <person name="Koreny L."/>
            <person name="Kroth P.G."/>
            <person name="Liu Y."/>
            <person name="Malik S.B."/>
            <person name="Maier U.G."/>
            <person name="McRose D."/>
            <person name="Mock T."/>
            <person name="Neilson J.A."/>
            <person name="Onodera N.T."/>
            <person name="Poole A.M."/>
            <person name="Pritham E.J."/>
            <person name="Richards T.A."/>
            <person name="Rocap G."/>
            <person name="Roy S.W."/>
            <person name="Sarai C."/>
            <person name="Schaack S."/>
            <person name="Shirato S."/>
            <person name="Slamovits C.H."/>
            <person name="Spencer D.F."/>
            <person name="Suzuki S."/>
            <person name="Worden A.Z."/>
            <person name="Zauner S."/>
            <person name="Barry K."/>
            <person name="Bell C."/>
            <person name="Bharti A.K."/>
            <person name="Crow J.A."/>
            <person name="Grimwood J."/>
            <person name="Kramer R."/>
            <person name="Lindquist E."/>
            <person name="Lucas S."/>
            <person name="Salamov A."/>
            <person name="McFadden G.I."/>
            <person name="Lane C.E."/>
            <person name="Keeling P.J."/>
            <person name="Gray M.W."/>
            <person name="Grigoriev I.V."/>
            <person name="Archibald J.M."/>
        </authorList>
    </citation>
    <scope>NUCLEOTIDE SEQUENCE</scope>
    <source>
        <strain evidence="4 6">CCMP2712</strain>
    </source>
</reference>
<dbReference type="eggNOG" id="KOG1426">
    <property type="taxonomic scope" value="Eukaryota"/>
</dbReference>
<dbReference type="Pfam" id="PF00632">
    <property type="entry name" value="HECT"/>
    <property type="match status" value="1"/>
</dbReference>
<reference evidence="5" key="3">
    <citation type="submission" date="2016-03" db="UniProtKB">
        <authorList>
            <consortium name="EnsemblProtists"/>
        </authorList>
    </citation>
    <scope>IDENTIFICATION</scope>
</reference>